<dbReference type="Pfam" id="PF01566">
    <property type="entry name" value="Nramp"/>
    <property type="match status" value="1"/>
</dbReference>
<feature type="transmembrane region" description="Helical" evidence="7">
    <location>
        <begin position="55"/>
        <end position="75"/>
    </location>
</feature>
<evidence type="ECO:0000256" key="4">
    <source>
        <dbReference type="ARBA" id="ARBA00022847"/>
    </source>
</evidence>
<evidence type="ECO:0000256" key="2">
    <source>
        <dbReference type="ARBA" id="ARBA00022448"/>
    </source>
</evidence>
<evidence type="ECO:0000256" key="3">
    <source>
        <dbReference type="ARBA" id="ARBA00022692"/>
    </source>
</evidence>
<feature type="transmembrane region" description="Helical" evidence="7">
    <location>
        <begin position="15"/>
        <end position="35"/>
    </location>
</feature>
<keyword evidence="5 7" id="KW-1133">Transmembrane helix</keyword>
<comment type="subcellular location">
    <subcellularLocation>
        <location evidence="1">Membrane</location>
        <topology evidence="1">Multi-pass membrane protein</topology>
    </subcellularLocation>
</comment>
<keyword evidence="2" id="KW-0813">Transport</keyword>
<feature type="transmembrane region" description="Helical" evidence="7">
    <location>
        <begin position="392"/>
        <end position="413"/>
    </location>
</feature>
<evidence type="ECO:0000256" key="7">
    <source>
        <dbReference type="SAM" id="Phobius"/>
    </source>
</evidence>
<feature type="transmembrane region" description="Helical" evidence="7">
    <location>
        <begin position="234"/>
        <end position="259"/>
    </location>
</feature>
<feature type="transmembrane region" description="Helical" evidence="7">
    <location>
        <begin position="154"/>
        <end position="175"/>
    </location>
</feature>
<comment type="caution">
    <text evidence="8">The sequence shown here is derived from an EMBL/GenBank/DDBJ whole genome shotgun (WGS) entry which is preliminary data.</text>
</comment>
<evidence type="ECO:0000313" key="8">
    <source>
        <dbReference type="EMBL" id="HGA37252.1"/>
    </source>
</evidence>
<proteinExistence type="predicted"/>
<keyword evidence="6 7" id="KW-0472">Membrane</keyword>
<dbReference type="GO" id="GO:0034755">
    <property type="term" value="P:iron ion transmembrane transport"/>
    <property type="evidence" value="ECO:0007669"/>
    <property type="project" value="TreeGrafter"/>
</dbReference>
<feature type="transmembrane region" description="Helical" evidence="7">
    <location>
        <begin position="284"/>
        <end position="309"/>
    </location>
</feature>
<sequence>MTNFGGLRVKKSFKIWLLSFLAVFGPGFIVMIADMDAGSITTAFVSGAQYGYKLIPLQLLLIPLLYVVQEIASRLGCVTSKGHGELIREYFGEKWAVFSTILLLFVVFSALLTEFSGIAASTEIIGIPKDYSIIISALLLIFVALSGKYKRAEAIAIVFSLVSFVFIPAAIMSHPNYTEIAKSFISHQPFNNKNYLFLIAANVGAVIMPWMIYYQQSATVDKRLQSCDIKFAKWDTLIGSFATQILMIVVIILGASVLYKEHIAPNNAYNFALALVPIAGKYSALLFAVGLYASSILAAFVVSMSFAWASGETWNFGHTLNANFKQEKMFYFIYIALVALSAIIILIPGIPLVKIMVDVEAFNGFVLPIVLGFLIMLASSKKILKNYSYSRAYISIVALLALAIIVLGIYSVIV</sequence>
<feature type="transmembrane region" description="Helical" evidence="7">
    <location>
        <begin position="330"/>
        <end position="350"/>
    </location>
</feature>
<dbReference type="GO" id="GO:0015086">
    <property type="term" value="F:cadmium ion transmembrane transporter activity"/>
    <property type="evidence" value="ECO:0007669"/>
    <property type="project" value="TreeGrafter"/>
</dbReference>
<feature type="transmembrane region" description="Helical" evidence="7">
    <location>
        <begin position="195"/>
        <end position="213"/>
    </location>
</feature>
<dbReference type="GO" id="GO:0005384">
    <property type="term" value="F:manganese ion transmembrane transporter activity"/>
    <property type="evidence" value="ECO:0007669"/>
    <property type="project" value="TreeGrafter"/>
</dbReference>
<evidence type="ECO:0000256" key="1">
    <source>
        <dbReference type="ARBA" id="ARBA00004141"/>
    </source>
</evidence>
<protein>
    <submittedName>
        <fullName evidence="8">Divalent metal cation transporter</fullName>
    </submittedName>
</protein>
<dbReference type="AlphaFoldDB" id="A0A832AWP7"/>
<keyword evidence="4" id="KW-0769">Symport</keyword>
<name>A0A832AWP7_DESAE</name>
<dbReference type="GO" id="GO:0015293">
    <property type="term" value="F:symporter activity"/>
    <property type="evidence" value="ECO:0007669"/>
    <property type="project" value="UniProtKB-KW"/>
</dbReference>
<evidence type="ECO:0000256" key="5">
    <source>
        <dbReference type="ARBA" id="ARBA00022989"/>
    </source>
</evidence>
<dbReference type="PANTHER" id="PTHR11706:SF33">
    <property type="entry name" value="NATURAL RESISTANCE-ASSOCIATED MACROPHAGE PROTEIN 2"/>
    <property type="match status" value="1"/>
</dbReference>
<gene>
    <name evidence="8" type="ORF">ENX80_00320</name>
</gene>
<dbReference type="EMBL" id="DTPL01000020">
    <property type="protein sequence ID" value="HGA37252.1"/>
    <property type="molecule type" value="Genomic_DNA"/>
</dbReference>
<feature type="transmembrane region" description="Helical" evidence="7">
    <location>
        <begin position="362"/>
        <end position="380"/>
    </location>
</feature>
<dbReference type="PANTHER" id="PTHR11706">
    <property type="entry name" value="SOLUTE CARRIER PROTEIN FAMILY 11 MEMBER"/>
    <property type="match status" value="1"/>
</dbReference>
<dbReference type="NCBIfam" id="NF037982">
    <property type="entry name" value="Nramp_1"/>
    <property type="match status" value="1"/>
</dbReference>
<reference evidence="8" key="1">
    <citation type="journal article" date="2020" name="mSystems">
        <title>Genome- and Community-Level Interaction Insights into Carbon Utilization and Element Cycling Functions of Hydrothermarchaeota in Hydrothermal Sediment.</title>
        <authorList>
            <person name="Zhou Z."/>
            <person name="Liu Y."/>
            <person name="Xu W."/>
            <person name="Pan J."/>
            <person name="Luo Z.H."/>
            <person name="Li M."/>
        </authorList>
    </citation>
    <scope>NUCLEOTIDE SEQUENCE [LARGE SCALE GENOMIC DNA]</scope>
    <source>
        <strain evidence="8">SpSt-972</strain>
    </source>
</reference>
<evidence type="ECO:0000256" key="6">
    <source>
        <dbReference type="ARBA" id="ARBA00023136"/>
    </source>
</evidence>
<organism evidence="8">
    <name type="scientific">Desulfurella acetivorans</name>
    <dbReference type="NCBI Taxonomy" id="33002"/>
    <lineage>
        <taxon>Bacteria</taxon>
        <taxon>Pseudomonadati</taxon>
        <taxon>Campylobacterota</taxon>
        <taxon>Desulfurellia</taxon>
        <taxon>Desulfurellales</taxon>
        <taxon>Desulfurellaceae</taxon>
        <taxon>Desulfurella</taxon>
    </lineage>
</organism>
<dbReference type="InterPro" id="IPR001046">
    <property type="entry name" value="NRAMP_fam"/>
</dbReference>
<keyword evidence="3 7" id="KW-0812">Transmembrane</keyword>
<accession>A0A832AWP7</accession>
<feature type="transmembrane region" description="Helical" evidence="7">
    <location>
        <begin position="131"/>
        <end position="147"/>
    </location>
</feature>
<dbReference type="GO" id="GO:0005886">
    <property type="term" value="C:plasma membrane"/>
    <property type="evidence" value="ECO:0007669"/>
    <property type="project" value="TreeGrafter"/>
</dbReference>
<feature type="transmembrane region" description="Helical" evidence="7">
    <location>
        <begin position="95"/>
        <end position="119"/>
    </location>
</feature>